<dbReference type="AlphaFoldDB" id="A0A9E4ZUE1"/>
<dbReference type="Pfam" id="PF00126">
    <property type="entry name" value="HTH_1"/>
    <property type="match status" value="1"/>
</dbReference>
<evidence type="ECO:0000313" key="8">
    <source>
        <dbReference type="Proteomes" id="UP001068021"/>
    </source>
</evidence>
<dbReference type="GO" id="GO:0000976">
    <property type="term" value="F:transcription cis-regulatory region binding"/>
    <property type="evidence" value="ECO:0007669"/>
    <property type="project" value="TreeGrafter"/>
</dbReference>
<evidence type="ECO:0000256" key="1">
    <source>
        <dbReference type="ARBA" id="ARBA00009437"/>
    </source>
</evidence>
<name>A0A9E4ZUE1_9EURY</name>
<keyword evidence="4" id="KW-0804">Transcription</keyword>
<dbReference type="Proteomes" id="UP001068021">
    <property type="component" value="Unassembled WGS sequence"/>
</dbReference>
<dbReference type="PROSITE" id="PS50931">
    <property type="entry name" value="HTH_LYSR"/>
    <property type="match status" value="1"/>
</dbReference>
<sequence>MKYHPKVSLIIEGHTFSYKLFEALEHVSRTYSQRKAAQELNISHAVLNRRIKEAEEKLGFKLLAATGAGSELTGNATKILQKYKKYTNRLKDHEKIIICGGYASSRLMETLSSKYGLNAAVYRTSDKNAIHLANLDMVDILTLDDPVHAFIQNLDFVPIAYDHLVLVSGARTHHDIKELNGRNFVEILDSPQRLAWNTLDDNKIQYKLAREFKLPYDALRFVQKNPEFYTFINSSLWEGSDIIKNDTRHIISCVICNKEDKRINDFLNFILTFKGQRLVEKCGFESVR</sequence>
<dbReference type="GO" id="GO:0003700">
    <property type="term" value="F:DNA-binding transcription factor activity"/>
    <property type="evidence" value="ECO:0007669"/>
    <property type="project" value="InterPro"/>
</dbReference>
<dbReference type="PANTHER" id="PTHR30126">
    <property type="entry name" value="HTH-TYPE TRANSCRIPTIONAL REGULATOR"/>
    <property type="match status" value="1"/>
</dbReference>
<dbReference type="PANTHER" id="PTHR30126:SF40">
    <property type="entry name" value="HTH-TYPE TRANSCRIPTIONAL REGULATOR GLTR"/>
    <property type="match status" value="1"/>
</dbReference>
<evidence type="ECO:0000313" key="7">
    <source>
        <dbReference type="EMBL" id="MCZ3373125.1"/>
    </source>
</evidence>
<feature type="domain" description="HTH lysR-type" evidence="5">
    <location>
        <begin position="16"/>
        <end position="73"/>
    </location>
</feature>
<evidence type="ECO:0000313" key="6">
    <source>
        <dbReference type="EMBL" id="MCZ3365374.1"/>
    </source>
</evidence>
<keyword evidence="8" id="KW-1185">Reference proteome</keyword>
<keyword evidence="3" id="KW-0238">DNA-binding</keyword>
<dbReference type="SUPFAM" id="SSF46785">
    <property type="entry name" value="Winged helix' DNA-binding domain"/>
    <property type="match status" value="1"/>
</dbReference>
<proteinExistence type="inferred from homology"/>
<dbReference type="Proteomes" id="UP001074446">
    <property type="component" value="Unassembled WGS sequence"/>
</dbReference>
<dbReference type="Gene3D" id="1.10.10.10">
    <property type="entry name" value="Winged helix-like DNA-binding domain superfamily/Winged helix DNA-binding domain"/>
    <property type="match status" value="1"/>
</dbReference>
<evidence type="ECO:0000256" key="3">
    <source>
        <dbReference type="ARBA" id="ARBA00023125"/>
    </source>
</evidence>
<dbReference type="EMBL" id="JAPVES010000030">
    <property type="protein sequence ID" value="MCZ3373125.1"/>
    <property type="molecule type" value="Genomic_DNA"/>
</dbReference>
<reference evidence="6" key="1">
    <citation type="submission" date="2022-12" db="EMBL/GenBank/DDBJ databases">
        <title>Reclassification of two methanogenic archaea species isolated from the Kolyma lowland permafrost.</title>
        <authorList>
            <person name="Trubitsyn V.E."/>
            <person name="Rivkina E.M."/>
            <person name="Shcherbakova V.A."/>
        </authorList>
    </citation>
    <scope>NUCLEOTIDE SEQUENCE</scope>
    <source>
        <strain evidence="6">M2</strain>
        <strain evidence="7">MK4</strain>
    </source>
</reference>
<protein>
    <submittedName>
        <fullName evidence="6">LysR family transcriptional regulator</fullName>
    </submittedName>
</protein>
<evidence type="ECO:0000256" key="2">
    <source>
        <dbReference type="ARBA" id="ARBA00023015"/>
    </source>
</evidence>
<dbReference type="InterPro" id="IPR036390">
    <property type="entry name" value="WH_DNA-bd_sf"/>
</dbReference>
<gene>
    <name evidence="7" type="ORF">O3H35_10820</name>
    <name evidence="6" type="ORF">O3H54_05720</name>
</gene>
<comment type="caution">
    <text evidence="6">The sequence shown here is derived from an EMBL/GenBank/DDBJ whole genome shotgun (WGS) entry which is preliminary data.</text>
</comment>
<dbReference type="RefSeq" id="WP_048081380.1">
    <property type="nucleotide sequence ID" value="NZ_JAPVER010000020.1"/>
</dbReference>
<accession>A0A9E4ZUE1</accession>
<dbReference type="InterPro" id="IPR000847">
    <property type="entry name" value="LysR_HTH_N"/>
</dbReference>
<organism evidence="6 8">
    <name type="scientific">Methanobacterium veterum</name>
    <dbReference type="NCBI Taxonomy" id="408577"/>
    <lineage>
        <taxon>Archaea</taxon>
        <taxon>Methanobacteriati</taxon>
        <taxon>Methanobacteriota</taxon>
        <taxon>Methanomada group</taxon>
        <taxon>Methanobacteria</taxon>
        <taxon>Methanobacteriales</taxon>
        <taxon>Methanobacteriaceae</taxon>
        <taxon>Methanobacterium</taxon>
    </lineage>
</organism>
<evidence type="ECO:0000256" key="4">
    <source>
        <dbReference type="ARBA" id="ARBA00023163"/>
    </source>
</evidence>
<comment type="similarity">
    <text evidence="1">Belongs to the LysR transcriptional regulatory family.</text>
</comment>
<dbReference type="EMBL" id="JAPVER010000020">
    <property type="protein sequence ID" value="MCZ3365374.1"/>
    <property type="molecule type" value="Genomic_DNA"/>
</dbReference>
<evidence type="ECO:0000259" key="5">
    <source>
        <dbReference type="PROSITE" id="PS50931"/>
    </source>
</evidence>
<keyword evidence="2" id="KW-0805">Transcription regulation</keyword>
<dbReference type="InterPro" id="IPR036388">
    <property type="entry name" value="WH-like_DNA-bd_sf"/>
</dbReference>